<accession>A0A0N9I0N3</accession>
<organism evidence="14 15">
    <name type="scientific">Kibdelosporangium phytohabitans</name>
    <dbReference type="NCBI Taxonomy" id="860235"/>
    <lineage>
        <taxon>Bacteria</taxon>
        <taxon>Bacillati</taxon>
        <taxon>Actinomycetota</taxon>
        <taxon>Actinomycetes</taxon>
        <taxon>Pseudonocardiales</taxon>
        <taxon>Pseudonocardiaceae</taxon>
        <taxon>Kibdelosporangium</taxon>
    </lineage>
</organism>
<feature type="transmembrane region" description="Helical" evidence="12">
    <location>
        <begin position="340"/>
        <end position="359"/>
    </location>
</feature>
<evidence type="ECO:0000256" key="4">
    <source>
        <dbReference type="ARBA" id="ARBA00022679"/>
    </source>
</evidence>
<dbReference type="GO" id="GO:0004673">
    <property type="term" value="F:protein histidine kinase activity"/>
    <property type="evidence" value="ECO:0007669"/>
    <property type="project" value="UniProtKB-EC"/>
</dbReference>
<dbReference type="GO" id="GO:0005524">
    <property type="term" value="F:ATP binding"/>
    <property type="evidence" value="ECO:0007669"/>
    <property type="project" value="UniProtKB-KW"/>
</dbReference>
<keyword evidence="4" id="KW-0808">Transferase</keyword>
<reference evidence="14 15" key="1">
    <citation type="submission" date="2015-07" db="EMBL/GenBank/DDBJ databases">
        <title>Genome sequencing of Kibdelosporangium phytohabitans.</title>
        <authorList>
            <person name="Qin S."/>
            <person name="Xing K."/>
        </authorList>
    </citation>
    <scope>NUCLEOTIDE SEQUENCE [LARGE SCALE GENOMIC DNA]</scope>
    <source>
        <strain evidence="14 15">KLBMP1111</strain>
    </source>
</reference>
<evidence type="ECO:0000256" key="2">
    <source>
        <dbReference type="ARBA" id="ARBA00012438"/>
    </source>
</evidence>
<gene>
    <name evidence="14" type="ORF">AOZ06_24025</name>
</gene>
<dbReference type="EC" id="2.7.13.3" evidence="2"/>
<evidence type="ECO:0000259" key="13">
    <source>
        <dbReference type="PROSITE" id="PS50885"/>
    </source>
</evidence>
<dbReference type="InterPro" id="IPR050980">
    <property type="entry name" value="2C_sensor_his_kinase"/>
</dbReference>
<sequence length="708" mass="74467">MFLLAGFVVLQLRTTDPGTVPDEVVESQQHLVESVARSVGASATQGVSDLSTVAVLPEAKPEQVLTQLQQSHPKWRGMALLDAATRKLVAAQGEPVPVEAVPDAVSEPTVTPVVRAAGDVRMLVVHPLANRPGWVLVASSSTGIPNTPLNGDLRQGLLLLATRTGEVIDTRGTSVKADDKPLQTLLDRAKTAAGGASGIVVGDPAPDTRQGQGVVAGREVAPVVAYAPVSTDTLSGTLGLAVLSVVHAPVGEPSSSWPGLTVAAALVFVGLLGFGLVRWAMVWPVRGLRADVLAVAGGNLKRKVRRSHASEVARIAHAVDHCRTELGGKKAKRRGPRGTWSVRIPVTLAALSLLGWSGWTTWTQGRVDVDVPQPVIANSRSQLGNTADAVRRSVNDGFVDLRAVTGLAGGKTPDALRSTVQQLAERHARYRSVYIVDKTGGLAVSAGRSPLRKAAEISGDGGVRLEDTTGRVPVLFAHAPLPDGQHRLVAEFDVDHIVTLLQRSPGQVRLVDAEMRTIVATDGFVAFQHIPDGHLRDSVTEALAGKPKATVHGAGTGRTVVASRAIEGHGVVSALRWTVVAEQPASELDLASNEVRRAALVAALIGVILALMLFAWHELVLVRPLRAAAKAADKLAEGDSRSVIFPTRQDQIGTIASCLEFCRQALVDGAGRLGAVRRPSGAATDATELIPVVPDTDEDRSPRRKAQV</sequence>
<dbReference type="Gene3D" id="6.10.340.10">
    <property type="match status" value="1"/>
</dbReference>
<evidence type="ECO:0000256" key="6">
    <source>
        <dbReference type="ARBA" id="ARBA00022741"/>
    </source>
</evidence>
<keyword evidence="7" id="KW-0418">Kinase</keyword>
<keyword evidence="8" id="KW-0067">ATP-binding</keyword>
<dbReference type="PANTHER" id="PTHR44936:SF9">
    <property type="entry name" value="SENSOR PROTEIN CREC"/>
    <property type="match status" value="1"/>
</dbReference>
<evidence type="ECO:0000256" key="1">
    <source>
        <dbReference type="ARBA" id="ARBA00000085"/>
    </source>
</evidence>
<feature type="domain" description="HAMP" evidence="13">
    <location>
        <begin position="279"/>
        <end position="331"/>
    </location>
</feature>
<evidence type="ECO:0000256" key="5">
    <source>
        <dbReference type="ARBA" id="ARBA00022692"/>
    </source>
</evidence>
<name>A0A0N9I0N3_9PSEU</name>
<dbReference type="SMART" id="SM00304">
    <property type="entry name" value="HAMP"/>
    <property type="match status" value="2"/>
</dbReference>
<keyword evidence="10" id="KW-0902">Two-component regulatory system</keyword>
<dbReference type="EMBL" id="CP012752">
    <property type="protein sequence ID" value="ALG09561.1"/>
    <property type="molecule type" value="Genomic_DNA"/>
</dbReference>
<dbReference type="GO" id="GO:0016020">
    <property type="term" value="C:membrane"/>
    <property type="evidence" value="ECO:0007669"/>
    <property type="project" value="InterPro"/>
</dbReference>
<comment type="catalytic activity">
    <reaction evidence="1">
        <text>ATP + protein L-histidine = ADP + protein N-phospho-L-histidine.</text>
        <dbReference type="EC" id="2.7.13.3"/>
    </reaction>
</comment>
<dbReference type="AlphaFoldDB" id="A0A0N9I0N3"/>
<dbReference type="GO" id="GO:0000160">
    <property type="term" value="P:phosphorelay signal transduction system"/>
    <property type="evidence" value="ECO:0007669"/>
    <property type="project" value="UniProtKB-KW"/>
</dbReference>
<keyword evidence="12" id="KW-0472">Membrane</keyword>
<evidence type="ECO:0000256" key="8">
    <source>
        <dbReference type="ARBA" id="ARBA00022840"/>
    </source>
</evidence>
<evidence type="ECO:0000256" key="12">
    <source>
        <dbReference type="SAM" id="Phobius"/>
    </source>
</evidence>
<keyword evidence="5 12" id="KW-0812">Transmembrane</keyword>
<dbReference type="PANTHER" id="PTHR44936">
    <property type="entry name" value="SENSOR PROTEIN CREC"/>
    <property type="match status" value="1"/>
</dbReference>
<dbReference type="KEGG" id="kphy:AOZ06_24025"/>
<protein>
    <recommendedName>
        <fullName evidence="2">histidine kinase</fullName>
        <ecNumber evidence="2">2.7.13.3</ecNumber>
    </recommendedName>
</protein>
<dbReference type="PROSITE" id="PS50885">
    <property type="entry name" value="HAMP"/>
    <property type="match status" value="1"/>
</dbReference>
<feature type="transmembrane region" description="Helical" evidence="12">
    <location>
        <begin position="598"/>
        <end position="616"/>
    </location>
</feature>
<feature type="transmembrane region" description="Helical" evidence="12">
    <location>
        <begin position="257"/>
        <end position="279"/>
    </location>
</feature>
<keyword evidence="6" id="KW-0547">Nucleotide-binding</keyword>
<evidence type="ECO:0000256" key="9">
    <source>
        <dbReference type="ARBA" id="ARBA00022989"/>
    </source>
</evidence>
<proteinExistence type="predicted"/>
<evidence type="ECO:0000313" key="15">
    <source>
        <dbReference type="Proteomes" id="UP000063699"/>
    </source>
</evidence>
<dbReference type="Pfam" id="PF00672">
    <property type="entry name" value="HAMP"/>
    <property type="match status" value="1"/>
</dbReference>
<evidence type="ECO:0000313" key="14">
    <source>
        <dbReference type="EMBL" id="ALG09561.1"/>
    </source>
</evidence>
<feature type="region of interest" description="Disordered" evidence="11">
    <location>
        <begin position="681"/>
        <end position="708"/>
    </location>
</feature>
<keyword evidence="9 12" id="KW-1133">Transmembrane helix</keyword>
<evidence type="ECO:0000256" key="11">
    <source>
        <dbReference type="SAM" id="MobiDB-lite"/>
    </source>
</evidence>
<dbReference type="STRING" id="860235.AOZ06_24025"/>
<evidence type="ECO:0000256" key="3">
    <source>
        <dbReference type="ARBA" id="ARBA00022553"/>
    </source>
</evidence>
<evidence type="ECO:0000256" key="10">
    <source>
        <dbReference type="ARBA" id="ARBA00023012"/>
    </source>
</evidence>
<dbReference type="Proteomes" id="UP000063699">
    <property type="component" value="Chromosome"/>
</dbReference>
<keyword evidence="3" id="KW-0597">Phosphoprotein</keyword>
<keyword evidence="15" id="KW-1185">Reference proteome</keyword>
<evidence type="ECO:0000256" key="7">
    <source>
        <dbReference type="ARBA" id="ARBA00022777"/>
    </source>
</evidence>
<dbReference type="InterPro" id="IPR003660">
    <property type="entry name" value="HAMP_dom"/>
</dbReference>